<dbReference type="InterPro" id="IPR012341">
    <property type="entry name" value="6hp_glycosidase-like_sf"/>
</dbReference>
<dbReference type="InterPro" id="IPR052043">
    <property type="entry name" value="PolySaccharide_Degr_Enz"/>
</dbReference>
<evidence type="ECO:0000313" key="3">
    <source>
        <dbReference type="Proteomes" id="UP001209229"/>
    </source>
</evidence>
<dbReference type="InterPro" id="IPR008928">
    <property type="entry name" value="6-hairpin_glycosidase_sf"/>
</dbReference>
<dbReference type="PANTHER" id="PTHR33886">
    <property type="entry name" value="UNSATURATED RHAMNOGALACTURONAN HYDROLASE (EUROFUNG)"/>
    <property type="match status" value="1"/>
</dbReference>
<accession>A0AAE3M484</accession>
<proteinExistence type="predicted"/>
<sequence>MKNQIILLIAIIIFNSCVEYRTSDTSSYYKTPEEIGRLLIKDLLSRSELMMYDTEDVYAVHYAEACAGYGAFKLSGLLNDTVLINKLMVRYDRVIEDSILNTANHVDANVYGILPLELFIYNKKQKYYHQGIELADGQWKSSLPDGLSSHTRYWIDDVYMISSLQVQAYRATGKMIYLERAALEIDAYIQKLQQPNGLFYHGVNAPFFWGRGNGWVAAGLAELLSELPESNLHYKNILNGYQKMMKTLLMNQDEDGMWHQLIDHKDSFKETSATAMFGFAFTVGVKKGLLKEEIYKNAYLQAWNALTKYISKEGKVSDVCVGTGQSKDINYYLTRPKSIGDLHGQAPVLWFAYSLMTI</sequence>
<keyword evidence="1 2" id="KW-0378">Hydrolase</keyword>
<dbReference type="Pfam" id="PF07470">
    <property type="entry name" value="Glyco_hydro_88"/>
    <property type="match status" value="1"/>
</dbReference>
<comment type="caution">
    <text evidence="2">The sequence shown here is derived from an EMBL/GenBank/DDBJ whole genome shotgun (WGS) entry which is preliminary data.</text>
</comment>
<evidence type="ECO:0000256" key="1">
    <source>
        <dbReference type="ARBA" id="ARBA00022801"/>
    </source>
</evidence>
<gene>
    <name evidence="2" type="ORF">OM075_10860</name>
</gene>
<evidence type="ECO:0000313" key="2">
    <source>
        <dbReference type="EMBL" id="MCW3786971.1"/>
    </source>
</evidence>
<reference evidence="2" key="1">
    <citation type="submission" date="2022-10" db="EMBL/GenBank/DDBJ databases">
        <authorList>
            <person name="Yu W.X."/>
        </authorList>
    </citation>
    <scope>NUCLEOTIDE SEQUENCE</scope>
    <source>
        <strain evidence="2">AAT</strain>
    </source>
</reference>
<dbReference type="GO" id="GO:0016787">
    <property type="term" value="F:hydrolase activity"/>
    <property type="evidence" value="ECO:0007669"/>
    <property type="project" value="UniProtKB-KW"/>
</dbReference>
<dbReference type="Proteomes" id="UP001209229">
    <property type="component" value="Unassembled WGS sequence"/>
</dbReference>
<dbReference type="SUPFAM" id="SSF48208">
    <property type="entry name" value="Six-hairpin glycosidases"/>
    <property type="match status" value="1"/>
</dbReference>
<dbReference type="Gene3D" id="1.50.10.10">
    <property type="match status" value="1"/>
</dbReference>
<organism evidence="2 3">
    <name type="scientific">Plebeiibacterium sediminum</name>
    <dbReference type="NCBI Taxonomy" id="2992112"/>
    <lineage>
        <taxon>Bacteria</taxon>
        <taxon>Pseudomonadati</taxon>
        <taxon>Bacteroidota</taxon>
        <taxon>Bacteroidia</taxon>
        <taxon>Marinilabiliales</taxon>
        <taxon>Marinilabiliaceae</taxon>
        <taxon>Plebeiibacterium</taxon>
    </lineage>
</organism>
<dbReference type="EMBL" id="JAPDPJ010000022">
    <property type="protein sequence ID" value="MCW3786971.1"/>
    <property type="molecule type" value="Genomic_DNA"/>
</dbReference>
<keyword evidence="3" id="KW-1185">Reference proteome</keyword>
<dbReference type="PANTHER" id="PTHR33886:SF8">
    <property type="entry name" value="UNSATURATED RHAMNOGALACTURONAN HYDROLASE (EUROFUNG)"/>
    <property type="match status" value="1"/>
</dbReference>
<dbReference type="RefSeq" id="WP_301190536.1">
    <property type="nucleotide sequence ID" value="NZ_JAPDPJ010000022.1"/>
</dbReference>
<dbReference type="AlphaFoldDB" id="A0AAE3M484"/>
<dbReference type="InterPro" id="IPR010905">
    <property type="entry name" value="Glyco_hydro_88"/>
</dbReference>
<dbReference type="GO" id="GO:0005975">
    <property type="term" value="P:carbohydrate metabolic process"/>
    <property type="evidence" value="ECO:0007669"/>
    <property type="project" value="InterPro"/>
</dbReference>
<name>A0AAE3M484_9BACT</name>
<protein>
    <submittedName>
        <fullName evidence="2">Glycoside hydrolase family 88 protein</fullName>
    </submittedName>
</protein>